<dbReference type="EMBL" id="BKCJ010589857">
    <property type="protein sequence ID" value="GFB27063.1"/>
    <property type="molecule type" value="Genomic_DNA"/>
</dbReference>
<evidence type="ECO:0000256" key="1">
    <source>
        <dbReference type="SAM" id="Coils"/>
    </source>
</evidence>
<protein>
    <submittedName>
        <fullName evidence="2">Uncharacterized protein</fullName>
    </submittedName>
</protein>
<feature type="coiled-coil region" evidence="1">
    <location>
        <begin position="349"/>
        <end position="383"/>
    </location>
</feature>
<name>A0A699L5J5_TANCI</name>
<accession>A0A699L5J5</accession>
<reference evidence="2" key="1">
    <citation type="journal article" date="2019" name="Sci. Rep.">
        <title>Draft genome of Tanacetum cinerariifolium, the natural source of mosquito coil.</title>
        <authorList>
            <person name="Yamashiro T."/>
            <person name="Shiraishi A."/>
            <person name="Satake H."/>
            <person name="Nakayama K."/>
        </authorList>
    </citation>
    <scope>NUCLEOTIDE SEQUENCE</scope>
</reference>
<dbReference type="AlphaFoldDB" id="A0A699L5J5"/>
<organism evidence="2">
    <name type="scientific">Tanacetum cinerariifolium</name>
    <name type="common">Dalmatian daisy</name>
    <name type="synonym">Chrysanthemum cinerariifolium</name>
    <dbReference type="NCBI Taxonomy" id="118510"/>
    <lineage>
        <taxon>Eukaryota</taxon>
        <taxon>Viridiplantae</taxon>
        <taxon>Streptophyta</taxon>
        <taxon>Embryophyta</taxon>
        <taxon>Tracheophyta</taxon>
        <taxon>Spermatophyta</taxon>
        <taxon>Magnoliopsida</taxon>
        <taxon>eudicotyledons</taxon>
        <taxon>Gunneridae</taxon>
        <taxon>Pentapetalae</taxon>
        <taxon>asterids</taxon>
        <taxon>campanulids</taxon>
        <taxon>Asterales</taxon>
        <taxon>Asteraceae</taxon>
        <taxon>Asteroideae</taxon>
        <taxon>Anthemideae</taxon>
        <taxon>Anthemidinae</taxon>
        <taxon>Tanacetum</taxon>
    </lineage>
</organism>
<proteinExistence type="predicted"/>
<evidence type="ECO:0000313" key="2">
    <source>
        <dbReference type="EMBL" id="GFB27063.1"/>
    </source>
</evidence>
<comment type="caution">
    <text evidence="2">The sequence shown here is derived from an EMBL/GenBank/DDBJ whole genome shotgun (WGS) entry which is preliminary data.</text>
</comment>
<keyword evidence="1" id="KW-0175">Coiled coil</keyword>
<sequence length="409" mass="44660">MDIFAFIHTPDPTKVRVVERECNEGELQLLDTTIGHTVPLLPVASDRAKSELEASVNRIFDEGGSGNQAKQGDFARGKRKSAIVDVGRVSYPPKKLRGDHGTSSGTSIGGKSRSALQRLLARAVLNAKVRVAAIPTLPFVTTSVSTTPEREDGNHTDFVAKINLRTIEAPRRFVISSDSSHHSATNVAEAKVDSLVRSSVLIMTTVTTITSTVDPTSVTKEKLVEPSPFGAGSSSTGGTEPTTCVFSDLSGSDFLVGAIRIVINLDTDLQKFNVGAARQISLSVEVRMRAEYNVKQKRRLKFVVERQGELLTAREEDIENLKTQLLLRETEAAESIRLRDEASNFEAVEKSLRDETNTLRERNAILEKERNALDVKVTELETSAAGKERKLTGLNAGVVFLYTNIISKN</sequence>
<gene>
    <name evidence="2" type="ORF">Tci_699034</name>
</gene>